<gene>
    <name evidence="2" type="ORF">CYMTET_18722</name>
</gene>
<dbReference type="Gene3D" id="2.120.10.30">
    <property type="entry name" value="TolB, C-terminal domain"/>
    <property type="match status" value="3"/>
</dbReference>
<proteinExistence type="predicted"/>
<dbReference type="SUPFAM" id="SSF101898">
    <property type="entry name" value="NHL repeat"/>
    <property type="match status" value="1"/>
</dbReference>
<dbReference type="PANTHER" id="PTHR46388:SF2">
    <property type="entry name" value="NHL REPEAT-CONTAINING PROTEIN 2"/>
    <property type="match status" value="1"/>
</dbReference>
<evidence type="ECO:0000313" key="3">
    <source>
        <dbReference type="Proteomes" id="UP001190700"/>
    </source>
</evidence>
<sequence>MRTRDRFWSSFRIIELVLQLALARVAVGQSDGVATSFAGSGLGATYDGIGLNSGFQPPNDVAATREFSALYLTEPTGARIRKVDLETELVTTVAGSKKDGSAEDATGTNASFAKPLGLTLSSDNLMLYVTDAKWYNHKIRSVNTATQEVLTLAGTTSGNLDATGTFARFNNPNGITIDFLAETLYVADTDNHKIRKVVIATGAVTTLCGDPSFAGDVVPNNYGSVDGTGTDAMFYSPLGLVYGWDSERDLKVLFVADTGNNLIRRVTLSRRTYDPFAVVETFAGSGAAGFRDSFGADAEFSAPAGIAITSDNQELFVTDRDNHVIRRVNVQTARVSTLAGGTLGAEDGTGTAAQFNQLVGVSVTREDTRVYVSDTANYNVRQVTHGAPTPLPGRLTKGVGGCHPCGRKRACATRWDDGGLAFVG</sequence>
<feature type="chain" id="PRO_5042202609" description="NHL repeat-containing protein" evidence="1">
    <location>
        <begin position="29"/>
        <end position="424"/>
    </location>
</feature>
<dbReference type="EMBL" id="LGRX02008676">
    <property type="protein sequence ID" value="KAK3273012.1"/>
    <property type="molecule type" value="Genomic_DNA"/>
</dbReference>
<keyword evidence="1" id="KW-0732">Signal</keyword>
<evidence type="ECO:0000313" key="2">
    <source>
        <dbReference type="EMBL" id="KAK3273012.1"/>
    </source>
</evidence>
<protein>
    <recommendedName>
        <fullName evidence="4">NHL repeat-containing protein</fullName>
    </recommendedName>
</protein>
<dbReference type="PANTHER" id="PTHR46388">
    <property type="entry name" value="NHL REPEAT-CONTAINING PROTEIN 2"/>
    <property type="match status" value="1"/>
</dbReference>
<accession>A0AAE0G7W0</accession>
<feature type="signal peptide" evidence="1">
    <location>
        <begin position="1"/>
        <end position="28"/>
    </location>
</feature>
<organism evidence="2 3">
    <name type="scientific">Cymbomonas tetramitiformis</name>
    <dbReference type="NCBI Taxonomy" id="36881"/>
    <lineage>
        <taxon>Eukaryota</taxon>
        <taxon>Viridiplantae</taxon>
        <taxon>Chlorophyta</taxon>
        <taxon>Pyramimonadophyceae</taxon>
        <taxon>Pyramimonadales</taxon>
        <taxon>Pyramimonadaceae</taxon>
        <taxon>Cymbomonas</taxon>
    </lineage>
</organism>
<evidence type="ECO:0000256" key="1">
    <source>
        <dbReference type="SAM" id="SignalP"/>
    </source>
</evidence>
<dbReference type="Proteomes" id="UP001190700">
    <property type="component" value="Unassembled WGS sequence"/>
</dbReference>
<evidence type="ECO:0008006" key="4">
    <source>
        <dbReference type="Google" id="ProtNLM"/>
    </source>
</evidence>
<comment type="caution">
    <text evidence="2">The sequence shown here is derived from an EMBL/GenBank/DDBJ whole genome shotgun (WGS) entry which is preliminary data.</text>
</comment>
<name>A0AAE0G7W0_9CHLO</name>
<reference evidence="2 3" key="1">
    <citation type="journal article" date="2015" name="Genome Biol. Evol.">
        <title>Comparative Genomics of a Bacterivorous Green Alga Reveals Evolutionary Causalities and Consequences of Phago-Mixotrophic Mode of Nutrition.</title>
        <authorList>
            <person name="Burns J.A."/>
            <person name="Paasch A."/>
            <person name="Narechania A."/>
            <person name="Kim E."/>
        </authorList>
    </citation>
    <scope>NUCLEOTIDE SEQUENCE [LARGE SCALE GENOMIC DNA]</scope>
    <source>
        <strain evidence="2 3">PLY_AMNH</strain>
    </source>
</reference>
<keyword evidence="3" id="KW-1185">Reference proteome</keyword>
<dbReference type="InterPro" id="IPR011042">
    <property type="entry name" value="6-blade_b-propeller_TolB-like"/>
</dbReference>
<dbReference type="AlphaFoldDB" id="A0AAE0G7W0"/>